<sequence length="611" mass="69456">MPDKAPISPAQNLPSDILEQIFLLVAHSAKDSKDPLRPLRCFTAVNHHWNLVSHSCTRLWQNLGDIRVGLHHCRPESAAEVFLSSLQERLERAKLQPLTFTFNVTPPLAYGPRDLLVVIERALSLLIRHAAQWVDIGFSIPARQVHMLDTVEGSLPLLEKLSMEVLQPDVPARMDQFAIAPSLRHASFRFPGRYEADVRKKIKLPWSQLVSYHENIYPKDVSFHPVLTSSPNLESLICAFPFTPPPYFLNIPFQHTTLTRLHLRFSSNDSSLLRRLILPSLADLSVISSGVATVFTDVMGLIHQSHCVLRSLALLPDSKSWFDQHWALTRILAHCPALTRLTVNSIQSKDLRLLCDRTEMGEILVPHLKQFVLCYTSRFPTDPEDDYDAFNALAHAREELYQSRQISSPWELTIESAPNFILDESIWSRILRPLEGFPQAVAPGMERVRKWEQVLWAQVGFARSVAAAAVGDNPKAGPTLLEEGMSGVQLRKVIKELERFNFAKDDVGLLYRGNMPLLIERLASLPSASFPLEKTLGLSTRIKALFGKWKPLFIEHARVHRHWMRRGKQSIEYISPRDERRKVDGLVWEIVVGAPEQPRTPAQWLEVGIWL</sequence>
<dbReference type="Gene3D" id="3.80.10.10">
    <property type="entry name" value="Ribonuclease Inhibitor"/>
    <property type="match status" value="1"/>
</dbReference>
<comment type="caution">
    <text evidence="1">The sequence shown here is derived from an EMBL/GenBank/DDBJ whole genome shotgun (WGS) entry which is preliminary data.</text>
</comment>
<dbReference type="EMBL" id="JACGCI010000006">
    <property type="protein sequence ID" value="KAF6763427.1"/>
    <property type="molecule type" value="Genomic_DNA"/>
</dbReference>
<organism evidence="1 2">
    <name type="scientific">Ephemerocybe angulata</name>
    <dbReference type="NCBI Taxonomy" id="980116"/>
    <lineage>
        <taxon>Eukaryota</taxon>
        <taxon>Fungi</taxon>
        <taxon>Dikarya</taxon>
        <taxon>Basidiomycota</taxon>
        <taxon>Agaricomycotina</taxon>
        <taxon>Agaricomycetes</taxon>
        <taxon>Agaricomycetidae</taxon>
        <taxon>Agaricales</taxon>
        <taxon>Agaricineae</taxon>
        <taxon>Psathyrellaceae</taxon>
        <taxon>Ephemerocybe</taxon>
    </lineage>
</organism>
<dbReference type="AlphaFoldDB" id="A0A8H6MGB2"/>
<proteinExistence type="predicted"/>
<dbReference type="OrthoDB" id="3365698at2759"/>
<name>A0A8H6MGB2_9AGAR</name>
<keyword evidence="2" id="KW-1185">Reference proteome</keyword>
<evidence type="ECO:0000313" key="2">
    <source>
        <dbReference type="Proteomes" id="UP000521943"/>
    </source>
</evidence>
<gene>
    <name evidence="1" type="ORF">DFP72DRAFT_1060585</name>
</gene>
<dbReference type="InterPro" id="IPR032675">
    <property type="entry name" value="LRR_dom_sf"/>
</dbReference>
<accession>A0A8H6MGB2</accession>
<evidence type="ECO:0000313" key="1">
    <source>
        <dbReference type="EMBL" id="KAF6763427.1"/>
    </source>
</evidence>
<protein>
    <recommendedName>
        <fullName evidence="3">F-box domain-containing protein</fullName>
    </recommendedName>
</protein>
<evidence type="ECO:0008006" key="3">
    <source>
        <dbReference type="Google" id="ProtNLM"/>
    </source>
</evidence>
<dbReference type="Proteomes" id="UP000521943">
    <property type="component" value="Unassembled WGS sequence"/>
</dbReference>
<reference evidence="1 2" key="1">
    <citation type="submission" date="2020-07" db="EMBL/GenBank/DDBJ databases">
        <title>Comparative genomics of pyrophilous fungi reveals a link between fire events and developmental genes.</title>
        <authorList>
            <consortium name="DOE Joint Genome Institute"/>
            <person name="Steindorff A.S."/>
            <person name="Carver A."/>
            <person name="Calhoun S."/>
            <person name="Stillman K."/>
            <person name="Liu H."/>
            <person name="Lipzen A."/>
            <person name="Pangilinan J."/>
            <person name="Labutti K."/>
            <person name="Bruns T.D."/>
            <person name="Grigoriev I.V."/>
        </authorList>
    </citation>
    <scope>NUCLEOTIDE SEQUENCE [LARGE SCALE GENOMIC DNA]</scope>
    <source>
        <strain evidence="1 2">CBS 144469</strain>
    </source>
</reference>